<dbReference type="RefSeq" id="WP_277567753.1">
    <property type="nucleotide sequence ID" value="NZ_JAPDHZ010000006.1"/>
</dbReference>
<comment type="pathway">
    <text evidence="1">Cell wall biogenesis; peptidoglycan biosynthesis.</text>
</comment>
<organism evidence="3 4">
    <name type="scientific">Cohnella ginsengisoli</name>
    <dbReference type="NCBI Taxonomy" id="425004"/>
    <lineage>
        <taxon>Bacteria</taxon>
        <taxon>Bacillati</taxon>
        <taxon>Bacillota</taxon>
        <taxon>Bacilli</taxon>
        <taxon>Bacillales</taxon>
        <taxon>Paenibacillaceae</taxon>
        <taxon>Cohnella</taxon>
    </lineage>
</organism>
<keyword evidence="4" id="KW-1185">Reference proteome</keyword>
<protein>
    <submittedName>
        <fullName evidence="3">L,D-transpeptidase family protein</fullName>
    </submittedName>
</protein>
<dbReference type="GO" id="GO:0008360">
    <property type="term" value="P:regulation of cell shape"/>
    <property type="evidence" value="ECO:0007669"/>
    <property type="project" value="UniProtKB-UniRule"/>
</dbReference>
<dbReference type="GO" id="GO:0016740">
    <property type="term" value="F:transferase activity"/>
    <property type="evidence" value="ECO:0007669"/>
    <property type="project" value="InterPro"/>
</dbReference>
<feature type="domain" description="L,D-TPase catalytic" evidence="2">
    <location>
        <begin position="63"/>
        <end position="239"/>
    </location>
</feature>
<dbReference type="Proteomes" id="UP001153387">
    <property type="component" value="Unassembled WGS sequence"/>
</dbReference>
<dbReference type="PANTHER" id="PTHR38589">
    <property type="entry name" value="BLR0621 PROTEIN"/>
    <property type="match status" value="1"/>
</dbReference>
<comment type="caution">
    <text evidence="3">The sequence shown here is derived from an EMBL/GenBank/DDBJ whole genome shotgun (WGS) entry which is preliminary data.</text>
</comment>
<evidence type="ECO:0000313" key="4">
    <source>
        <dbReference type="Proteomes" id="UP001153387"/>
    </source>
</evidence>
<dbReference type="PANTHER" id="PTHR38589:SF1">
    <property type="entry name" value="BLR0621 PROTEIN"/>
    <property type="match status" value="1"/>
</dbReference>
<accession>A0A9X4KKN4</accession>
<dbReference type="PROSITE" id="PS52029">
    <property type="entry name" value="LD_TPASE"/>
    <property type="match status" value="1"/>
</dbReference>
<gene>
    <name evidence="3" type="ORF">OMP38_26510</name>
</gene>
<proteinExistence type="predicted"/>
<evidence type="ECO:0000259" key="2">
    <source>
        <dbReference type="PROSITE" id="PS52029"/>
    </source>
</evidence>
<dbReference type="InterPro" id="IPR005490">
    <property type="entry name" value="LD_TPept_cat_dom"/>
</dbReference>
<feature type="active site" description="Proton donor/acceptor" evidence="1">
    <location>
        <position position="202"/>
    </location>
</feature>
<feature type="active site" description="Nucleophile" evidence="1">
    <location>
        <position position="214"/>
    </location>
</feature>
<dbReference type="GO" id="GO:0009252">
    <property type="term" value="P:peptidoglycan biosynthetic process"/>
    <property type="evidence" value="ECO:0007669"/>
    <property type="project" value="UniProtKB-KW"/>
</dbReference>
<dbReference type="CDD" id="cd16913">
    <property type="entry name" value="YkuD_like"/>
    <property type="match status" value="1"/>
</dbReference>
<dbReference type="GO" id="GO:0071555">
    <property type="term" value="P:cell wall organization"/>
    <property type="evidence" value="ECO:0007669"/>
    <property type="project" value="UniProtKB-UniRule"/>
</dbReference>
<sequence length="243" mass="26309">MNRRRPNGRHTYALVHTLTAAWIVLALLPALSLVPAHASAASFMASWPYKANLLGAEQVVVVEAKSLRAQTGVLSLREKRPDGGWTVVLAGIPVALGKSGIAKMKEGDGRTPSGVYPLGEAFGTASKPKGLKLAYKQTTEQDYWVDDPTSADYNRWVAYAGNPDRKWHSYERLYQPLYKYAIVVRYNDDPIVPGRGSAIFLHLWRGGGKPTAGCIAMSEPNLLKLMAALDPARSPAIAIGLAG</sequence>
<name>A0A9X4KKN4_9BACL</name>
<dbReference type="EMBL" id="JAPDHZ010000006">
    <property type="protein sequence ID" value="MDG0793977.1"/>
    <property type="molecule type" value="Genomic_DNA"/>
</dbReference>
<keyword evidence="1" id="KW-0573">Peptidoglycan synthesis</keyword>
<dbReference type="AlphaFoldDB" id="A0A9X4KKN4"/>
<evidence type="ECO:0000256" key="1">
    <source>
        <dbReference type="PROSITE-ProRule" id="PRU01373"/>
    </source>
</evidence>
<evidence type="ECO:0000313" key="3">
    <source>
        <dbReference type="EMBL" id="MDG0793977.1"/>
    </source>
</evidence>
<keyword evidence="1" id="KW-0133">Cell shape</keyword>
<dbReference type="Pfam" id="PF03734">
    <property type="entry name" value="YkuD"/>
    <property type="match status" value="1"/>
</dbReference>
<reference evidence="3 4" key="1">
    <citation type="submission" date="2022-10" db="EMBL/GenBank/DDBJ databases">
        <title>Comparative genomic analysis of Cohnella hashimotonis sp. nov., isolated from the International Space Station.</title>
        <authorList>
            <person name="Simpson A."/>
            <person name="Venkateswaran K."/>
        </authorList>
    </citation>
    <scope>NUCLEOTIDE SEQUENCE [LARGE SCALE GENOMIC DNA]</scope>
    <source>
        <strain evidence="3 4">DSM 18997</strain>
    </source>
</reference>
<keyword evidence="1" id="KW-0961">Cell wall biogenesis/degradation</keyword>